<dbReference type="RefSeq" id="XP_001745842.1">
    <property type="nucleotide sequence ID" value="XM_001745790.1"/>
</dbReference>
<evidence type="ECO:0000256" key="8">
    <source>
        <dbReference type="PROSITE-ProRule" id="PRU00290"/>
    </source>
</evidence>
<evidence type="ECO:0000259" key="12">
    <source>
        <dbReference type="PROSITE" id="PS50892"/>
    </source>
</evidence>
<keyword evidence="14" id="KW-1185">Reference proteome</keyword>
<evidence type="ECO:0000256" key="3">
    <source>
        <dbReference type="ARBA" id="ARBA00022692"/>
    </source>
</evidence>
<comment type="similarity">
    <text evidence="1">Belongs to the synaptobrevin family.</text>
</comment>
<reference evidence="13 14" key="1">
    <citation type="journal article" date="2008" name="Nature">
        <title>The genome of the choanoflagellate Monosiga brevicollis and the origin of metazoans.</title>
        <authorList>
            <consortium name="JGI Sequencing"/>
            <person name="King N."/>
            <person name="Westbrook M.J."/>
            <person name="Young S.L."/>
            <person name="Kuo A."/>
            <person name="Abedin M."/>
            <person name="Chapman J."/>
            <person name="Fairclough S."/>
            <person name="Hellsten U."/>
            <person name="Isogai Y."/>
            <person name="Letunic I."/>
            <person name="Marr M."/>
            <person name="Pincus D."/>
            <person name="Putnam N."/>
            <person name="Rokas A."/>
            <person name="Wright K.J."/>
            <person name="Zuzow R."/>
            <person name="Dirks W."/>
            <person name="Good M."/>
            <person name="Goodstein D."/>
            <person name="Lemons D."/>
            <person name="Li W."/>
            <person name="Lyons J.B."/>
            <person name="Morris A."/>
            <person name="Nichols S."/>
            <person name="Richter D.J."/>
            <person name="Salamov A."/>
            <person name="Bork P."/>
            <person name="Lim W.A."/>
            <person name="Manning G."/>
            <person name="Miller W.T."/>
            <person name="McGinnis W."/>
            <person name="Shapiro H."/>
            <person name="Tjian R."/>
            <person name="Grigoriev I.V."/>
            <person name="Rokhsar D."/>
        </authorList>
    </citation>
    <scope>NUCLEOTIDE SEQUENCE [LARGE SCALE GENOMIC DNA]</scope>
    <source>
        <strain evidence="14">MX1 / ATCC 50154</strain>
    </source>
</reference>
<sequence>MSALIYALVARDNTILAEFTENSGNFTTVTQSILDKIPNSDQRRTYVYDRYLFHYVREDGIVYLCLADESFGRRAPFAFLAQIMKDFKPYKSASKSSIAYALNREFAPVLKRQMAAFNKGSDDALDRARGEIEGVKHVMVENIEKVLQRGEQIDIMVEKAEDLSHESKRFQTSARKLKNRMWWENQKFCLLLFIVIAIIVLIIALVASHAAKKHKKHKSHDTTTTTTTTTTSSPKA</sequence>
<feature type="domain" description="V-SNARE coiled-coil homology" evidence="12">
    <location>
        <begin position="124"/>
        <end position="184"/>
    </location>
</feature>
<dbReference type="eggNOG" id="KOG0859">
    <property type="taxonomic scope" value="Eukaryota"/>
</dbReference>
<evidence type="ECO:0000256" key="10">
    <source>
        <dbReference type="SAM" id="Phobius"/>
    </source>
</evidence>
<evidence type="ECO:0000256" key="2">
    <source>
        <dbReference type="ARBA" id="ARBA00022448"/>
    </source>
</evidence>
<evidence type="ECO:0000313" key="14">
    <source>
        <dbReference type="Proteomes" id="UP000001357"/>
    </source>
</evidence>
<dbReference type="InterPro" id="IPR051097">
    <property type="entry name" value="Synaptobrevin-like_transport"/>
</dbReference>
<dbReference type="InParanoid" id="A9UZP1"/>
<keyword evidence="3 10" id="KW-0812">Transmembrane</keyword>
<keyword evidence="6 10" id="KW-0472">Membrane</keyword>
<dbReference type="FunFam" id="3.30.450.50:FF:000015">
    <property type="entry name" value="Synaptobrevin 2 isoform 1"/>
    <property type="match status" value="1"/>
</dbReference>
<dbReference type="InterPro" id="IPR001388">
    <property type="entry name" value="Synaptobrevin-like"/>
</dbReference>
<dbReference type="Gene3D" id="3.30.450.50">
    <property type="entry name" value="Longin domain"/>
    <property type="match status" value="1"/>
</dbReference>
<dbReference type="InterPro" id="IPR011012">
    <property type="entry name" value="Longin-like_dom_sf"/>
</dbReference>
<evidence type="ECO:0000256" key="1">
    <source>
        <dbReference type="ARBA" id="ARBA00008025"/>
    </source>
</evidence>
<dbReference type="FunCoup" id="A9UZP1">
    <property type="interactions" value="792"/>
</dbReference>
<dbReference type="PROSITE" id="PS50892">
    <property type="entry name" value="V_SNARE"/>
    <property type="match status" value="1"/>
</dbReference>
<dbReference type="GO" id="GO:0005737">
    <property type="term" value="C:cytoplasm"/>
    <property type="evidence" value="ECO:0007669"/>
    <property type="project" value="UniProtKB-ARBA"/>
</dbReference>
<dbReference type="GeneID" id="5891187"/>
<dbReference type="GO" id="GO:0016192">
    <property type="term" value="P:vesicle-mediated transport"/>
    <property type="evidence" value="ECO:0007669"/>
    <property type="project" value="InterPro"/>
</dbReference>
<dbReference type="SUPFAM" id="SSF64356">
    <property type="entry name" value="SNARE-like"/>
    <property type="match status" value="1"/>
</dbReference>
<proteinExistence type="inferred from homology"/>
<keyword evidence="8" id="KW-0175">Coiled coil</keyword>
<feature type="transmembrane region" description="Helical" evidence="10">
    <location>
        <begin position="190"/>
        <end position="211"/>
    </location>
</feature>
<dbReference type="GO" id="GO:0015031">
    <property type="term" value="P:protein transport"/>
    <property type="evidence" value="ECO:0007669"/>
    <property type="project" value="UniProtKB-KW"/>
</dbReference>
<dbReference type="PROSITE" id="PS50859">
    <property type="entry name" value="LONGIN"/>
    <property type="match status" value="1"/>
</dbReference>
<evidence type="ECO:0000256" key="9">
    <source>
        <dbReference type="SAM" id="MobiDB-lite"/>
    </source>
</evidence>
<dbReference type="FunFam" id="1.20.5.110:FF:000004">
    <property type="entry name" value="Vesicle-associated membrane protein 7"/>
    <property type="match status" value="1"/>
</dbReference>
<dbReference type="GO" id="GO:0012505">
    <property type="term" value="C:endomembrane system"/>
    <property type="evidence" value="ECO:0007669"/>
    <property type="project" value="UniProtKB-SubCell"/>
</dbReference>
<dbReference type="OMA" id="RLNFFMW"/>
<evidence type="ECO:0000313" key="13">
    <source>
        <dbReference type="EMBL" id="EDQ89266.1"/>
    </source>
</evidence>
<dbReference type="EMBL" id="CH991551">
    <property type="protein sequence ID" value="EDQ89266.1"/>
    <property type="molecule type" value="Genomic_DNA"/>
</dbReference>
<dbReference type="CDD" id="cd15843">
    <property type="entry name" value="R-SNARE"/>
    <property type="match status" value="1"/>
</dbReference>
<dbReference type="SMART" id="SM01270">
    <property type="entry name" value="Longin"/>
    <property type="match status" value="1"/>
</dbReference>
<keyword evidence="5 10" id="KW-1133">Transmembrane helix</keyword>
<dbReference type="STRING" id="81824.A9UZP1"/>
<dbReference type="InterPro" id="IPR010908">
    <property type="entry name" value="Longin_dom"/>
</dbReference>
<dbReference type="Pfam" id="PF00957">
    <property type="entry name" value="Synaptobrevin"/>
    <property type="match status" value="1"/>
</dbReference>
<dbReference type="Proteomes" id="UP000001357">
    <property type="component" value="Unassembled WGS sequence"/>
</dbReference>
<gene>
    <name evidence="13" type="ORF">MONBRDRAFT_37114</name>
</gene>
<dbReference type="GO" id="GO:0016020">
    <property type="term" value="C:membrane"/>
    <property type="evidence" value="ECO:0007669"/>
    <property type="project" value="InterPro"/>
</dbReference>
<keyword evidence="4" id="KW-0653">Protein transport</keyword>
<feature type="domain" description="Longin" evidence="11">
    <location>
        <begin position="8"/>
        <end position="110"/>
    </location>
</feature>
<accession>A9UZP1</accession>
<dbReference type="PANTHER" id="PTHR21136:SF168">
    <property type="entry name" value="VESICLE-ASSOCIATED MEMBRANE PROTEIN 9"/>
    <property type="match status" value="1"/>
</dbReference>
<dbReference type="SUPFAM" id="SSF58038">
    <property type="entry name" value="SNARE fusion complex"/>
    <property type="match status" value="1"/>
</dbReference>
<evidence type="ECO:0000256" key="5">
    <source>
        <dbReference type="ARBA" id="ARBA00022989"/>
    </source>
</evidence>
<dbReference type="PANTHER" id="PTHR21136">
    <property type="entry name" value="SNARE PROTEINS"/>
    <property type="match status" value="1"/>
</dbReference>
<evidence type="ECO:0000256" key="7">
    <source>
        <dbReference type="ARBA" id="ARBA00046280"/>
    </source>
</evidence>
<protein>
    <submittedName>
        <fullName evidence="13">Uncharacterized protein</fullName>
    </submittedName>
</protein>
<evidence type="ECO:0000256" key="4">
    <source>
        <dbReference type="ARBA" id="ARBA00022927"/>
    </source>
</evidence>
<dbReference type="PRINTS" id="PR00219">
    <property type="entry name" value="SYNAPTOBREVN"/>
</dbReference>
<name>A9UZP1_MONBE</name>
<comment type="subcellular location">
    <subcellularLocation>
        <location evidence="7">Endomembrane system</location>
        <topology evidence="7">Single-pass type IV membrane protein</topology>
    </subcellularLocation>
</comment>
<dbReference type="Gene3D" id="1.20.5.110">
    <property type="match status" value="1"/>
</dbReference>
<dbReference type="KEGG" id="mbr:MONBRDRAFT_37114"/>
<dbReference type="Pfam" id="PF13774">
    <property type="entry name" value="Longin"/>
    <property type="match status" value="1"/>
</dbReference>
<dbReference type="InterPro" id="IPR042855">
    <property type="entry name" value="V_SNARE_CC"/>
</dbReference>
<dbReference type="CDD" id="cd14824">
    <property type="entry name" value="Longin"/>
    <property type="match status" value="1"/>
</dbReference>
<organism evidence="13 14">
    <name type="scientific">Monosiga brevicollis</name>
    <name type="common">Choanoflagellate</name>
    <dbReference type="NCBI Taxonomy" id="81824"/>
    <lineage>
        <taxon>Eukaryota</taxon>
        <taxon>Choanoflagellata</taxon>
        <taxon>Craspedida</taxon>
        <taxon>Salpingoecidae</taxon>
        <taxon>Monosiga</taxon>
    </lineage>
</organism>
<feature type="compositionally biased region" description="Low complexity" evidence="9">
    <location>
        <begin position="222"/>
        <end position="236"/>
    </location>
</feature>
<feature type="region of interest" description="Disordered" evidence="9">
    <location>
        <begin position="213"/>
        <end position="236"/>
    </location>
</feature>
<evidence type="ECO:0000256" key="6">
    <source>
        <dbReference type="ARBA" id="ARBA00023136"/>
    </source>
</evidence>
<keyword evidence="2" id="KW-0813">Transport</keyword>
<dbReference type="AlphaFoldDB" id="A9UZP1"/>
<evidence type="ECO:0000259" key="11">
    <source>
        <dbReference type="PROSITE" id="PS50859"/>
    </source>
</evidence>